<name>A0A9X1TRC6_9BACT</name>
<dbReference type="AlphaFoldDB" id="A0A9X1TRC6"/>
<evidence type="ECO:0000313" key="3">
    <source>
        <dbReference type="Proteomes" id="UP001139411"/>
    </source>
</evidence>
<proteinExistence type="predicted"/>
<feature type="domain" description="ApeI dehydratase-like" evidence="1">
    <location>
        <begin position="15"/>
        <end position="99"/>
    </location>
</feature>
<organism evidence="2 3">
    <name type="scientific">Dyadobacter chenhuakuii</name>
    <dbReference type="NCBI Taxonomy" id="2909339"/>
    <lineage>
        <taxon>Bacteria</taxon>
        <taxon>Pseudomonadati</taxon>
        <taxon>Bacteroidota</taxon>
        <taxon>Cytophagia</taxon>
        <taxon>Cytophagales</taxon>
        <taxon>Spirosomataceae</taxon>
        <taxon>Dyadobacter</taxon>
    </lineage>
</organism>
<reference evidence="2" key="1">
    <citation type="submission" date="2022-01" db="EMBL/GenBank/DDBJ databases">
        <title>Novel species in genus Dyadobacter.</title>
        <authorList>
            <person name="Ma C."/>
        </authorList>
    </citation>
    <scope>NUCLEOTIDE SEQUENCE</scope>
    <source>
        <strain evidence="2">CY357</strain>
    </source>
</reference>
<dbReference type="Proteomes" id="UP001139411">
    <property type="component" value="Unassembled WGS sequence"/>
</dbReference>
<protein>
    <submittedName>
        <fullName evidence="2">3-hydroxyacyl-ACP dehydratase</fullName>
    </submittedName>
</protein>
<dbReference type="InterPro" id="IPR054545">
    <property type="entry name" value="ApeI-like"/>
</dbReference>
<dbReference type="GO" id="GO:0016829">
    <property type="term" value="F:lyase activity"/>
    <property type="evidence" value="ECO:0007669"/>
    <property type="project" value="UniProtKB-KW"/>
</dbReference>
<dbReference type="RefSeq" id="WP_235176450.1">
    <property type="nucleotide sequence ID" value="NZ_JAKFFV010000002.1"/>
</dbReference>
<dbReference type="InterPro" id="IPR029069">
    <property type="entry name" value="HotDog_dom_sf"/>
</dbReference>
<dbReference type="EMBL" id="JAKFFV010000002">
    <property type="protein sequence ID" value="MCF2496810.1"/>
    <property type="molecule type" value="Genomic_DNA"/>
</dbReference>
<sequence>MFAKSLYVVTNTEVTPESLVSDIAINAQHAVFAGHFPGAPVTPGVVQMQIVKELLETHLSQKLAMKSMRTCKFLEVLDPRENPNVRITIKSKQSEFWEVNASAEDNGKVFFKMQASYL</sequence>
<gene>
    <name evidence="2" type="ORF">L0661_00730</name>
</gene>
<dbReference type="Gene3D" id="3.10.129.10">
    <property type="entry name" value="Hotdog Thioesterase"/>
    <property type="match status" value="1"/>
</dbReference>
<accession>A0A9X1TRC6</accession>
<dbReference type="SUPFAM" id="SSF54637">
    <property type="entry name" value="Thioesterase/thiol ester dehydrase-isomerase"/>
    <property type="match status" value="1"/>
</dbReference>
<dbReference type="Pfam" id="PF22818">
    <property type="entry name" value="ApeI-like"/>
    <property type="match status" value="1"/>
</dbReference>
<evidence type="ECO:0000259" key="1">
    <source>
        <dbReference type="Pfam" id="PF22818"/>
    </source>
</evidence>
<evidence type="ECO:0000313" key="2">
    <source>
        <dbReference type="EMBL" id="MCF2496810.1"/>
    </source>
</evidence>
<comment type="caution">
    <text evidence="2">The sequence shown here is derived from an EMBL/GenBank/DDBJ whole genome shotgun (WGS) entry which is preliminary data.</text>
</comment>